<comment type="caution">
    <text evidence="1">The sequence shown here is derived from an EMBL/GenBank/DDBJ whole genome shotgun (WGS) entry which is preliminary data.</text>
</comment>
<reference evidence="1" key="2">
    <citation type="submission" date="2023-05" db="EMBL/GenBank/DDBJ databases">
        <authorList>
            <consortium name="Lawrence Berkeley National Laboratory"/>
            <person name="Steindorff A."/>
            <person name="Hensen N."/>
            <person name="Bonometti L."/>
            <person name="Westerberg I."/>
            <person name="Brannstrom I.O."/>
            <person name="Guillou S."/>
            <person name="Cros-Aarteil S."/>
            <person name="Calhoun S."/>
            <person name="Haridas S."/>
            <person name="Kuo A."/>
            <person name="Mondo S."/>
            <person name="Pangilinan J."/>
            <person name="Riley R."/>
            <person name="Labutti K."/>
            <person name="Andreopoulos B."/>
            <person name="Lipzen A."/>
            <person name="Chen C."/>
            <person name="Yanf M."/>
            <person name="Daum C."/>
            <person name="Ng V."/>
            <person name="Clum A."/>
            <person name="Ohm R."/>
            <person name="Martin F."/>
            <person name="Silar P."/>
            <person name="Natvig D."/>
            <person name="Lalanne C."/>
            <person name="Gautier V."/>
            <person name="Ament-Velasquez S.L."/>
            <person name="Kruys A."/>
            <person name="Hutchinson M.I."/>
            <person name="Powell A.J."/>
            <person name="Barry K."/>
            <person name="Miller A.N."/>
            <person name="Grigoriev I.V."/>
            <person name="Debuchy R."/>
            <person name="Gladieux P."/>
            <person name="Thoren M.H."/>
            <person name="Johannesson H."/>
        </authorList>
    </citation>
    <scope>NUCLEOTIDE SEQUENCE</scope>
    <source>
        <strain evidence="1">CBS 892.96</strain>
    </source>
</reference>
<protein>
    <submittedName>
        <fullName evidence="1">Uncharacterized protein</fullName>
    </submittedName>
</protein>
<keyword evidence="2" id="KW-1185">Reference proteome</keyword>
<gene>
    <name evidence="1" type="ORF">QBC36DRAFT_98974</name>
</gene>
<name>A0AAN6VZ02_9PEZI</name>
<accession>A0AAN6VZ02</accession>
<dbReference type="EMBL" id="MU866582">
    <property type="protein sequence ID" value="KAK4171342.1"/>
    <property type="molecule type" value="Genomic_DNA"/>
</dbReference>
<evidence type="ECO:0000313" key="2">
    <source>
        <dbReference type="Proteomes" id="UP001302321"/>
    </source>
</evidence>
<dbReference type="Proteomes" id="UP001302321">
    <property type="component" value="Unassembled WGS sequence"/>
</dbReference>
<proteinExistence type="predicted"/>
<evidence type="ECO:0000313" key="1">
    <source>
        <dbReference type="EMBL" id="KAK4171342.1"/>
    </source>
</evidence>
<reference evidence="1" key="1">
    <citation type="journal article" date="2023" name="Mol. Phylogenet. Evol.">
        <title>Genome-scale phylogeny and comparative genomics of the fungal order Sordariales.</title>
        <authorList>
            <person name="Hensen N."/>
            <person name="Bonometti L."/>
            <person name="Westerberg I."/>
            <person name="Brannstrom I.O."/>
            <person name="Guillou S."/>
            <person name="Cros-Aarteil S."/>
            <person name="Calhoun S."/>
            <person name="Haridas S."/>
            <person name="Kuo A."/>
            <person name="Mondo S."/>
            <person name="Pangilinan J."/>
            <person name="Riley R."/>
            <person name="LaButti K."/>
            <person name="Andreopoulos B."/>
            <person name="Lipzen A."/>
            <person name="Chen C."/>
            <person name="Yan M."/>
            <person name="Daum C."/>
            <person name="Ng V."/>
            <person name="Clum A."/>
            <person name="Steindorff A."/>
            <person name="Ohm R.A."/>
            <person name="Martin F."/>
            <person name="Silar P."/>
            <person name="Natvig D.O."/>
            <person name="Lalanne C."/>
            <person name="Gautier V."/>
            <person name="Ament-Velasquez S.L."/>
            <person name="Kruys A."/>
            <person name="Hutchinson M.I."/>
            <person name="Powell A.J."/>
            <person name="Barry K."/>
            <person name="Miller A.N."/>
            <person name="Grigoriev I.V."/>
            <person name="Debuchy R."/>
            <person name="Gladieux P."/>
            <person name="Hiltunen Thoren M."/>
            <person name="Johannesson H."/>
        </authorList>
    </citation>
    <scope>NUCLEOTIDE SEQUENCE</scope>
    <source>
        <strain evidence="1">CBS 892.96</strain>
    </source>
</reference>
<dbReference type="AlphaFoldDB" id="A0AAN6VZ02"/>
<organism evidence="1 2">
    <name type="scientific">Triangularia setosa</name>
    <dbReference type="NCBI Taxonomy" id="2587417"/>
    <lineage>
        <taxon>Eukaryota</taxon>
        <taxon>Fungi</taxon>
        <taxon>Dikarya</taxon>
        <taxon>Ascomycota</taxon>
        <taxon>Pezizomycotina</taxon>
        <taxon>Sordariomycetes</taxon>
        <taxon>Sordariomycetidae</taxon>
        <taxon>Sordariales</taxon>
        <taxon>Podosporaceae</taxon>
        <taxon>Triangularia</taxon>
    </lineage>
</organism>
<sequence length="202" mass="22296">MDIVRDGNNRKMRILFGAPCRLCHCCLHCLRFASQAFRLSKSTKCTCSARERKPGEKKARLIDGRQAERSFALPFPPSFNIGPLTRKQSWTPTPTRAGPVSGKVALRNILFKLTTFEFMPSAIAYVAVLPSATSPTLRDEYILCVQIYLHADQAAGAAPNIETALLGCERRMKCGQLDRTSLVTSIRCFHAQFVDVVSSSGG</sequence>